<dbReference type="InterPro" id="IPR044068">
    <property type="entry name" value="CB"/>
</dbReference>
<comment type="caution">
    <text evidence="8">The sequence shown here is derived from an EMBL/GenBank/DDBJ whole genome shotgun (WGS) entry which is preliminary data.</text>
</comment>
<proteinExistence type="inferred from homology"/>
<evidence type="ECO:0000256" key="3">
    <source>
        <dbReference type="ARBA" id="ARBA00023125"/>
    </source>
</evidence>
<protein>
    <submittedName>
        <fullName evidence="8">Site-specific integrase</fullName>
    </submittedName>
</protein>
<evidence type="ECO:0000259" key="7">
    <source>
        <dbReference type="PROSITE" id="PS51900"/>
    </source>
</evidence>
<dbReference type="Gene3D" id="1.10.443.10">
    <property type="entry name" value="Intergrase catalytic core"/>
    <property type="match status" value="1"/>
</dbReference>
<dbReference type="InterPro" id="IPR050090">
    <property type="entry name" value="Tyrosine_recombinase_XerCD"/>
</dbReference>
<evidence type="ECO:0000256" key="5">
    <source>
        <dbReference type="PROSITE-ProRule" id="PRU01248"/>
    </source>
</evidence>
<dbReference type="InterPro" id="IPR004107">
    <property type="entry name" value="Integrase_SAM-like_N"/>
</dbReference>
<dbReference type="GO" id="GO:0006310">
    <property type="term" value="P:DNA recombination"/>
    <property type="evidence" value="ECO:0007669"/>
    <property type="project" value="UniProtKB-KW"/>
</dbReference>
<dbReference type="CDD" id="cd01189">
    <property type="entry name" value="INT_ICEBs1_C_like"/>
    <property type="match status" value="1"/>
</dbReference>
<dbReference type="PANTHER" id="PTHR30349">
    <property type="entry name" value="PHAGE INTEGRASE-RELATED"/>
    <property type="match status" value="1"/>
</dbReference>
<evidence type="ECO:0000313" key="9">
    <source>
        <dbReference type="Proteomes" id="UP000316316"/>
    </source>
</evidence>
<dbReference type="PANTHER" id="PTHR30349:SF64">
    <property type="entry name" value="PROPHAGE INTEGRASE INTD-RELATED"/>
    <property type="match status" value="1"/>
</dbReference>
<dbReference type="EMBL" id="PDXQ01000002">
    <property type="protein sequence ID" value="TRZ28254.1"/>
    <property type="molecule type" value="Genomic_DNA"/>
</dbReference>
<dbReference type="InterPro" id="IPR010998">
    <property type="entry name" value="Integrase_recombinase_N"/>
</dbReference>
<dbReference type="SUPFAM" id="SSF56349">
    <property type="entry name" value="DNA breaking-rejoining enzymes"/>
    <property type="match status" value="1"/>
</dbReference>
<name>A0A8B5VUY6_ENTAV</name>
<reference evidence="8 9" key="1">
    <citation type="submission" date="2017-10" db="EMBL/GenBank/DDBJ databases">
        <title>FDA dAtabase for Regulatory Grade micrObial Sequences (FDA-ARGOS): Supporting development and validation of Infectious Disease Dx tests.</title>
        <authorList>
            <person name="Campos J."/>
            <person name="Goldberg B."/>
            <person name="Tallon L.J."/>
            <person name="Sadzewicz L."/>
            <person name="Sengamalay N."/>
            <person name="Ott S."/>
            <person name="Godinez A."/>
            <person name="Nagaraj S."/>
            <person name="Vyas G."/>
            <person name="Aluvathingal J."/>
            <person name="Nadendla S."/>
            <person name="Geyer C."/>
            <person name="Nandy P."/>
            <person name="Hobson J."/>
            <person name="Sichtig H."/>
        </authorList>
    </citation>
    <scope>NUCLEOTIDE SEQUENCE [LARGE SCALE GENOMIC DNA]</scope>
    <source>
        <strain evidence="8 9">FDAARGOS_185</strain>
    </source>
</reference>
<sequence>MRKGENIYLRKDGRWEGRYSKGRKNNGKIRYGYVYGKTYTEVRQKMFPLRIHYMTVQQTHGVASETFEEWASYWLSYVQQEVKPSTFSSYYYKIYKYVLPTIKSIPLNELSAEQGKEILKELGKKLASSTVHVIFRILNKCLNHAKKCGKILSNPFSSIQLPKVKKKKIEALTRREQKRLMNVALNEKKGRGLPILLSLHSGMRIGEISALRWSDIDFESSLIHVSHTYQRIGISHGERKTQLNFASSKTEASVRVIPISRTLKKLLLKHKRKSTSQFVFSYCGKPCEPRLLTYYFHKIRVKADLAHIHFHQLRHTFATRCLESKGDISSVSALLGHASTQMTLDTYVNALLEQRYQVIEEMEKSIA</sequence>
<dbReference type="InterPro" id="IPR002104">
    <property type="entry name" value="Integrase_catalytic"/>
</dbReference>
<dbReference type="Pfam" id="PF00589">
    <property type="entry name" value="Phage_integrase"/>
    <property type="match status" value="1"/>
</dbReference>
<dbReference type="RefSeq" id="WP_144325620.1">
    <property type="nucleotide sequence ID" value="NZ_JAJCNM010000006.1"/>
</dbReference>
<dbReference type="GO" id="GO:0015074">
    <property type="term" value="P:DNA integration"/>
    <property type="evidence" value="ECO:0007669"/>
    <property type="project" value="UniProtKB-KW"/>
</dbReference>
<dbReference type="Proteomes" id="UP000316316">
    <property type="component" value="Unassembled WGS sequence"/>
</dbReference>
<dbReference type="PROSITE" id="PS51898">
    <property type="entry name" value="TYR_RECOMBINASE"/>
    <property type="match status" value="1"/>
</dbReference>
<feature type="domain" description="Tyr recombinase" evidence="6">
    <location>
        <begin position="167"/>
        <end position="360"/>
    </location>
</feature>
<dbReference type="PROSITE" id="PS51900">
    <property type="entry name" value="CB"/>
    <property type="match status" value="1"/>
</dbReference>
<dbReference type="InterPro" id="IPR011010">
    <property type="entry name" value="DNA_brk_join_enz"/>
</dbReference>
<evidence type="ECO:0000256" key="2">
    <source>
        <dbReference type="ARBA" id="ARBA00022908"/>
    </source>
</evidence>
<feature type="domain" description="Core-binding (CB)" evidence="7">
    <location>
        <begin position="65"/>
        <end position="146"/>
    </location>
</feature>
<organism evidence="8 9">
    <name type="scientific">Enterococcus avium</name>
    <name type="common">Streptococcus avium</name>
    <dbReference type="NCBI Taxonomy" id="33945"/>
    <lineage>
        <taxon>Bacteria</taxon>
        <taxon>Bacillati</taxon>
        <taxon>Bacillota</taxon>
        <taxon>Bacilli</taxon>
        <taxon>Lactobacillales</taxon>
        <taxon>Enterococcaceae</taxon>
        <taxon>Enterococcus</taxon>
    </lineage>
</organism>
<evidence type="ECO:0000256" key="1">
    <source>
        <dbReference type="ARBA" id="ARBA00008857"/>
    </source>
</evidence>
<dbReference type="Gene3D" id="1.10.150.130">
    <property type="match status" value="1"/>
</dbReference>
<keyword evidence="2" id="KW-0229">DNA integration</keyword>
<evidence type="ECO:0000256" key="4">
    <source>
        <dbReference type="ARBA" id="ARBA00023172"/>
    </source>
</evidence>
<comment type="similarity">
    <text evidence="1">Belongs to the 'phage' integrase family.</text>
</comment>
<evidence type="ECO:0000259" key="6">
    <source>
        <dbReference type="PROSITE" id="PS51898"/>
    </source>
</evidence>
<dbReference type="Pfam" id="PF14659">
    <property type="entry name" value="Phage_int_SAM_3"/>
    <property type="match status" value="1"/>
</dbReference>
<evidence type="ECO:0000313" key="8">
    <source>
        <dbReference type="EMBL" id="TRZ28254.1"/>
    </source>
</evidence>
<keyword evidence="3 5" id="KW-0238">DNA-binding</keyword>
<accession>A0A8B5VUY6</accession>
<gene>
    <name evidence="8" type="ORF">AUF17_16110</name>
</gene>
<dbReference type="AlphaFoldDB" id="A0A8B5VUY6"/>
<dbReference type="GO" id="GO:0003677">
    <property type="term" value="F:DNA binding"/>
    <property type="evidence" value="ECO:0007669"/>
    <property type="project" value="UniProtKB-UniRule"/>
</dbReference>
<keyword evidence="4" id="KW-0233">DNA recombination</keyword>
<dbReference type="InterPro" id="IPR013762">
    <property type="entry name" value="Integrase-like_cat_sf"/>
</dbReference>